<evidence type="ECO:0000259" key="1">
    <source>
        <dbReference type="Pfam" id="PF13471"/>
    </source>
</evidence>
<dbReference type="Proteomes" id="UP001623660">
    <property type="component" value="Unassembled WGS sequence"/>
</dbReference>
<dbReference type="InterPro" id="IPR053521">
    <property type="entry name" value="McjB-like"/>
</dbReference>
<name>A0ABW8SRT8_9CLOT</name>
<keyword evidence="3" id="KW-1185">Reference proteome</keyword>
<accession>A0ABW8SRT8</accession>
<proteinExistence type="predicted"/>
<dbReference type="RefSeq" id="WP_406794754.1">
    <property type="nucleotide sequence ID" value="NZ_JBJHZX010000075.1"/>
</dbReference>
<evidence type="ECO:0000313" key="3">
    <source>
        <dbReference type="Proteomes" id="UP001623660"/>
    </source>
</evidence>
<protein>
    <submittedName>
        <fullName evidence="2">Lasso peptide biosynthesis B2 protein</fullName>
    </submittedName>
</protein>
<reference evidence="2 3" key="1">
    <citation type="submission" date="2024-11" db="EMBL/GenBank/DDBJ databases">
        <authorList>
            <person name="Heng Y.C."/>
            <person name="Lim A.C.H."/>
            <person name="Lee J.K.Y."/>
            <person name="Kittelmann S."/>
        </authorList>
    </citation>
    <scope>NUCLEOTIDE SEQUENCE [LARGE SCALE GENOMIC DNA]</scope>
    <source>
        <strain evidence="2 3">WILCCON 0269</strain>
    </source>
</reference>
<sequence>MKVLLKSIKRMTKLFKLSWDEQRLLFEAFFLSGIARFAILSLPFNKLAAFVGKHREESSEQVSDIDEITIGKIKWAVSVVCRFTPWESKCFVQALAGQIMLKKRKIDSTLYLGVARDKEKKLLAHAWLRSGNIIVTGGPGYTSFTQVAKFASKVERRE</sequence>
<gene>
    <name evidence="2" type="ORF">ACJDU8_24265</name>
</gene>
<organism evidence="2 3">
    <name type="scientific">Candidatus Clostridium eludens</name>
    <dbReference type="NCBI Taxonomy" id="3381663"/>
    <lineage>
        <taxon>Bacteria</taxon>
        <taxon>Bacillati</taxon>
        <taxon>Bacillota</taxon>
        <taxon>Clostridia</taxon>
        <taxon>Eubacteriales</taxon>
        <taxon>Clostridiaceae</taxon>
        <taxon>Clostridium</taxon>
    </lineage>
</organism>
<dbReference type="EMBL" id="JBJHZX010000075">
    <property type="protein sequence ID" value="MFL0198644.1"/>
    <property type="molecule type" value="Genomic_DNA"/>
</dbReference>
<evidence type="ECO:0000313" key="2">
    <source>
        <dbReference type="EMBL" id="MFL0198644.1"/>
    </source>
</evidence>
<feature type="domain" description="Microcin J25-processing protein McjB C-terminal" evidence="1">
    <location>
        <begin position="40"/>
        <end position="147"/>
    </location>
</feature>
<comment type="caution">
    <text evidence="2">The sequence shown here is derived from an EMBL/GenBank/DDBJ whole genome shotgun (WGS) entry which is preliminary data.</text>
</comment>
<dbReference type="InterPro" id="IPR032708">
    <property type="entry name" value="McjB_C"/>
</dbReference>
<dbReference type="Pfam" id="PF13471">
    <property type="entry name" value="Transglut_core3"/>
    <property type="match status" value="1"/>
</dbReference>
<dbReference type="NCBIfam" id="NF033537">
    <property type="entry name" value="lasso_biosyn_B2"/>
    <property type="match status" value="1"/>
</dbReference>